<keyword evidence="3" id="KW-1185">Reference proteome</keyword>
<reference evidence="2" key="1">
    <citation type="submission" date="2023-07" db="EMBL/GenBank/DDBJ databases">
        <title>Two novel species in the genus Flavivirga.</title>
        <authorList>
            <person name="Kwon K."/>
        </authorList>
    </citation>
    <scope>NUCLEOTIDE SEQUENCE</scope>
    <source>
        <strain evidence="2">KACC 14157</strain>
    </source>
</reference>
<dbReference type="EMBL" id="JAUOEM010000007">
    <property type="protein sequence ID" value="MDO5989367.1"/>
    <property type="molecule type" value="Genomic_DNA"/>
</dbReference>
<keyword evidence="2" id="KW-0547">Nucleotide-binding</keyword>
<dbReference type="InterPro" id="IPR003959">
    <property type="entry name" value="ATPase_AAA_core"/>
</dbReference>
<proteinExistence type="predicted"/>
<dbReference type="PANTHER" id="PTHR40396">
    <property type="entry name" value="ATPASE-LIKE PROTEIN"/>
    <property type="match status" value="1"/>
</dbReference>
<accession>A0ABT8X6A8</accession>
<feature type="domain" description="ATPase AAA-type core" evidence="1">
    <location>
        <begin position="51"/>
        <end position="354"/>
    </location>
</feature>
<dbReference type="RefSeq" id="WP_303284025.1">
    <property type="nucleotide sequence ID" value="NZ_BAABCZ010000003.1"/>
</dbReference>
<evidence type="ECO:0000313" key="2">
    <source>
        <dbReference type="EMBL" id="MDO5989367.1"/>
    </source>
</evidence>
<evidence type="ECO:0000259" key="1">
    <source>
        <dbReference type="Pfam" id="PF13304"/>
    </source>
</evidence>
<dbReference type="InterPro" id="IPR027417">
    <property type="entry name" value="P-loop_NTPase"/>
</dbReference>
<sequence length="419" mass="49125">MVLEIKLSNFFSISDEVVLDLRAGNINTEKSRLLKDNIFKYEDIEVLKTVALYGANASGKSNIIKAIRFCIAMVYDSHKHNENSIFNFKPFKFKGYSNKPSNFFIRFVHEEIEYKYSFSLSRNQILNESLYYYPNGRKAKIFTRDEKAGENKRDKYSFGTSVIKRPFDVAESTSNKTLFISRASQMDREIPKKIFHFFHSMFIRRHSSYSISNVDGLIRIYKDHLLKGLQMADSDIVDFKHRVIKEKGKKIRANVDTQEAFFEDDELESIELKTYHRYSPKVAFDFMTEESDGTKKLFFMLLTILDILRNNKTLLIDEIEDSLHPKIVDYIIKLFNASDSAQLIFSTHNTNLLDLNKFRKDQVWFVNKTIDGYSDLYSLYDYSDFRDTMDLEKAYLQGRFDSIPIIDDSIENLKSIISE</sequence>
<comment type="caution">
    <text evidence="2">The sequence shown here is derived from an EMBL/GenBank/DDBJ whole genome shotgun (WGS) entry which is preliminary data.</text>
</comment>
<dbReference type="PANTHER" id="PTHR40396:SF1">
    <property type="entry name" value="ATPASE AAA-TYPE CORE DOMAIN-CONTAINING PROTEIN"/>
    <property type="match status" value="1"/>
</dbReference>
<evidence type="ECO:0000313" key="3">
    <source>
        <dbReference type="Proteomes" id="UP001176891"/>
    </source>
</evidence>
<dbReference type="SUPFAM" id="SSF52540">
    <property type="entry name" value="P-loop containing nucleoside triphosphate hydrolases"/>
    <property type="match status" value="1"/>
</dbReference>
<dbReference type="Pfam" id="PF13304">
    <property type="entry name" value="AAA_21"/>
    <property type="match status" value="1"/>
</dbReference>
<protein>
    <submittedName>
        <fullName evidence="2">ATP-binding protein</fullName>
    </submittedName>
</protein>
<organism evidence="2 3">
    <name type="scientific">Flavivirga amylovorans</name>
    <dbReference type="NCBI Taxonomy" id="870486"/>
    <lineage>
        <taxon>Bacteria</taxon>
        <taxon>Pseudomonadati</taxon>
        <taxon>Bacteroidota</taxon>
        <taxon>Flavobacteriia</taxon>
        <taxon>Flavobacteriales</taxon>
        <taxon>Flavobacteriaceae</taxon>
        <taxon>Flavivirga</taxon>
    </lineage>
</organism>
<keyword evidence="2" id="KW-0067">ATP-binding</keyword>
<name>A0ABT8X6A8_9FLAO</name>
<dbReference type="Gene3D" id="3.40.50.300">
    <property type="entry name" value="P-loop containing nucleotide triphosphate hydrolases"/>
    <property type="match status" value="1"/>
</dbReference>
<gene>
    <name evidence="2" type="ORF">Q4Q39_18335</name>
</gene>
<dbReference type="GO" id="GO:0005524">
    <property type="term" value="F:ATP binding"/>
    <property type="evidence" value="ECO:0007669"/>
    <property type="project" value="UniProtKB-KW"/>
</dbReference>
<dbReference type="Proteomes" id="UP001176891">
    <property type="component" value="Unassembled WGS sequence"/>
</dbReference>